<dbReference type="KEGG" id="rms:RMA_0440"/>
<feature type="domain" description="HIT" evidence="4">
    <location>
        <begin position="20"/>
        <end position="132"/>
    </location>
</feature>
<organism evidence="5 6">
    <name type="scientific">Rickettsia massiliae (strain Mtu5)</name>
    <dbReference type="NCBI Taxonomy" id="416276"/>
    <lineage>
        <taxon>Bacteria</taxon>
        <taxon>Pseudomonadati</taxon>
        <taxon>Pseudomonadota</taxon>
        <taxon>Alphaproteobacteria</taxon>
        <taxon>Rickettsiales</taxon>
        <taxon>Rickettsiaceae</taxon>
        <taxon>Rickettsieae</taxon>
        <taxon>Rickettsia</taxon>
        <taxon>spotted fever group</taxon>
    </lineage>
</organism>
<accession>A8F184</accession>
<dbReference type="PROSITE" id="PS51084">
    <property type="entry name" value="HIT_2"/>
    <property type="match status" value="1"/>
</dbReference>
<protein>
    <submittedName>
        <fullName evidence="5">Protein kinase C inhibitor 1</fullName>
    </submittedName>
</protein>
<sequence>MTPCNKAFNRNKMMYNKENVFAKIIGKNLPAEIIYEDEQILAFKDIAPVAPVHIIVIPKNEYIDYADFISKASIDEITHFFAKISDIANEAGLDKDGYRLITNKGEQSGQTIFHFHFHIIGGEKLIGLINND</sequence>
<dbReference type="Proteomes" id="UP000001311">
    <property type="component" value="Chromosome"/>
</dbReference>
<feature type="active site" description="Tele-AMP-histidine intermediate" evidence="1">
    <location>
        <position position="116"/>
    </location>
</feature>
<dbReference type="InterPro" id="IPR019808">
    <property type="entry name" value="Histidine_triad_CS"/>
</dbReference>
<reference evidence="5 6" key="1">
    <citation type="journal article" date="2007" name="Genome Res.">
        <title>Lateral gene transfer between obligate intracellular bacteria: evidence from the Rickettsia massiliae genome.</title>
        <authorList>
            <person name="Blanc G."/>
            <person name="Ogata H."/>
            <person name="Robert C."/>
            <person name="Audic S."/>
            <person name="Claverie J.-M."/>
            <person name="Raoult D."/>
        </authorList>
    </citation>
    <scope>NUCLEOTIDE SEQUENCE [LARGE SCALE GENOMIC DNA]</scope>
    <source>
        <strain evidence="6">Mtu5</strain>
    </source>
</reference>
<evidence type="ECO:0000256" key="1">
    <source>
        <dbReference type="PIRSR" id="PIRSR601310-1"/>
    </source>
</evidence>
<dbReference type="AlphaFoldDB" id="A8F184"/>
<name>A8F184_RICM5</name>
<feature type="short sequence motif" description="Histidine triad motif" evidence="2 3">
    <location>
        <begin position="114"/>
        <end position="118"/>
    </location>
</feature>
<dbReference type="Gene3D" id="3.30.428.10">
    <property type="entry name" value="HIT-like"/>
    <property type="match status" value="1"/>
</dbReference>
<dbReference type="EMBL" id="CP000683">
    <property type="protein sequence ID" value="ABV84670.1"/>
    <property type="molecule type" value="Genomic_DNA"/>
</dbReference>
<dbReference type="InterPro" id="IPR036265">
    <property type="entry name" value="HIT-like_sf"/>
</dbReference>
<dbReference type="PRINTS" id="PR00332">
    <property type="entry name" value="HISTRIAD"/>
</dbReference>
<dbReference type="PANTHER" id="PTHR23089">
    <property type="entry name" value="HISTIDINE TRIAD HIT PROTEIN"/>
    <property type="match status" value="1"/>
</dbReference>
<keyword evidence="6" id="KW-1185">Reference proteome</keyword>
<evidence type="ECO:0000256" key="3">
    <source>
        <dbReference type="PROSITE-ProRule" id="PRU00464"/>
    </source>
</evidence>
<evidence type="ECO:0000313" key="5">
    <source>
        <dbReference type="EMBL" id="ABV84670.1"/>
    </source>
</evidence>
<dbReference type="PROSITE" id="PS00892">
    <property type="entry name" value="HIT_1"/>
    <property type="match status" value="1"/>
</dbReference>
<proteinExistence type="predicted"/>
<evidence type="ECO:0000256" key="2">
    <source>
        <dbReference type="PIRSR" id="PIRSR601310-3"/>
    </source>
</evidence>
<dbReference type="InterPro" id="IPR001310">
    <property type="entry name" value="Histidine_triad_HIT"/>
</dbReference>
<evidence type="ECO:0000259" key="4">
    <source>
        <dbReference type="PROSITE" id="PS51084"/>
    </source>
</evidence>
<dbReference type="SUPFAM" id="SSF54197">
    <property type="entry name" value="HIT-like"/>
    <property type="match status" value="1"/>
</dbReference>
<dbReference type="Pfam" id="PF01230">
    <property type="entry name" value="HIT"/>
    <property type="match status" value="1"/>
</dbReference>
<evidence type="ECO:0000313" key="6">
    <source>
        <dbReference type="Proteomes" id="UP000001311"/>
    </source>
</evidence>
<dbReference type="GO" id="GO:0016301">
    <property type="term" value="F:kinase activity"/>
    <property type="evidence" value="ECO:0007669"/>
    <property type="project" value="UniProtKB-KW"/>
</dbReference>
<dbReference type="HOGENOM" id="CLU_056776_8_1_5"/>
<gene>
    <name evidence="5" type="primary">pkcI</name>
    <name evidence="5" type="ordered locus">RMA_0440</name>
</gene>
<dbReference type="InterPro" id="IPR011146">
    <property type="entry name" value="HIT-like"/>
</dbReference>